<evidence type="ECO:0008006" key="5">
    <source>
        <dbReference type="Google" id="ProtNLM"/>
    </source>
</evidence>
<accession>A0A8S1UYT3</accession>
<keyword evidence="2" id="KW-0812">Transmembrane</keyword>
<feature type="transmembrane region" description="Helical" evidence="2">
    <location>
        <begin position="40"/>
        <end position="62"/>
    </location>
</feature>
<evidence type="ECO:0000256" key="2">
    <source>
        <dbReference type="SAM" id="Phobius"/>
    </source>
</evidence>
<dbReference type="OMA" id="IVIMSSW"/>
<dbReference type="GO" id="GO:0007131">
    <property type="term" value="P:reciprocal meiotic recombination"/>
    <property type="evidence" value="ECO:0007669"/>
    <property type="project" value="TreeGrafter"/>
</dbReference>
<gene>
    <name evidence="3" type="ORF">POCTA_138.1.T0550089</name>
</gene>
<dbReference type="EMBL" id="CAJJDP010000055">
    <property type="protein sequence ID" value="CAD8170288.1"/>
    <property type="molecule type" value="Genomic_DNA"/>
</dbReference>
<proteinExistence type="predicted"/>
<dbReference type="GO" id="GO:0005634">
    <property type="term" value="C:nucleus"/>
    <property type="evidence" value="ECO:0007669"/>
    <property type="project" value="TreeGrafter"/>
</dbReference>
<dbReference type="PANTHER" id="PTHR31398">
    <property type="entry name" value="MEIOTIC NUCLEAR DIVISION PROTEIN 1 HOMOLOG"/>
    <property type="match status" value="1"/>
</dbReference>
<reference evidence="3" key="1">
    <citation type="submission" date="2021-01" db="EMBL/GenBank/DDBJ databases">
        <authorList>
            <consortium name="Genoscope - CEA"/>
            <person name="William W."/>
        </authorList>
    </citation>
    <scope>NUCLEOTIDE SEQUENCE</scope>
</reference>
<comment type="caution">
    <text evidence="3">The sequence shown here is derived from an EMBL/GenBank/DDBJ whole genome shotgun (WGS) entry which is preliminary data.</text>
</comment>
<keyword evidence="2" id="KW-0472">Membrane</keyword>
<evidence type="ECO:0000313" key="4">
    <source>
        <dbReference type="Proteomes" id="UP000683925"/>
    </source>
</evidence>
<protein>
    <recommendedName>
        <fullName evidence="5">Transmembrane protein</fullName>
    </recommendedName>
</protein>
<feature type="compositionally biased region" description="Basic and acidic residues" evidence="1">
    <location>
        <begin position="388"/>
        <end position="398"/>
    </location>
</feature>
<keyword evidence="2" id="KW-1133">Transmembrane helix</keyword>
<feature type="region of interest" description="Disordered" evidence="1">
    <location>
        <begin position="388"/>
        <end position="409"/>
    </location>
</feature>
<organism evidence="3 4">
    <name type="scientific">Paramecium octaurelia</name>
    <dbReference type="NCBI Taxonomy" id="43137"/>
    <lineage>
        <taxon>Eukaryota</taxon>
        <taxon>Sar</taxon>
        <taxon>Alveolata</taxon>
        <taxon>Ciliophora</taxon>
        <taxon>Intramacronucleata</taxon>
        <taxon>Oligohymenophorea</taxon>
        <taxon>Peniculida</taxon>
        <taxon>Parameciidae</taxon>
        <taxon>Paramecium</taxon>
    </lineage>
</organism>
<keyword evidence="4" id="KW-1185">Reference proteome</keyword>
<evidence type="ECO:0000256" key="1">
    <source>
        <dbReference type="SAM" id="MobiDB-lite"/>
    </source>
</evidence>
<dbReference type="Proteomes" id="UP000683925">
    <property type="component" value="Unassembled WGS sequence"/>
</dbReference>
<dbReference type="AlphaFoldDB" id="A0A8S1UYT3"/>
<dbReference type="PANTHER" id="PTHR31398:SF0">
    <property type="entry name" value="MEIOTIC NUCLEAR DIVISION PROTEIN 1 HOMOLOG"/>
    <property type="match status" value="1"/>
</dbReference>
<evidence type="ECO:0000313" key="3">
    <source>
        <dbReference type="EMBL" id="CAD8170288.1"/>
    </source>
</evidence>
<name>A0A8S1UYT3_PAROT</name>
<dbReference type="OrthoDB" id="299692at2759"/>
<sequence>MVISINNAVNRFLLGIDIFGQTFTINVNGKRNYTTACGGITSVLVIAIVIMSSWNTIINFFWKSNLQVSISSEHNMDSPIIKQDSNNFMLAIGLKQMDNAQLQYFEIEIEQRLYNNNSEQISYIELEKCSNERLLQLQENQAINMTQVLPQQFQGSLLCLKNNQTLHFHQSGPNQLEFLRINIKKCQNFTNSELRCASQDEINQFIRKNRQFTLQLYFGNYILNPYNKGENYAQKFLDDSVTISFIPQKLLRSVTLLLRKYNIMNDDSVMPFQSNEKSEINLISSEDKIEIVDLGRDDDEVYGYIDIKQDIFTTTIKRSCLKLHTLLSQIGGLLQALSLVLGSLIVQYNKLQMSLDLANQIFQFEKNSEVKIEQIKQLKEINNVIEQQKEQSRTEKSPHSQRQLHKSQVDSPYSGIEVNKLFFNVLRSQFEFQTNSERKIQLNQRNRIISKQFNFEKNNTKWVQKFGYTSSKDYFRKSIIGILTRYSPLILNFKFLINQITFGKLFQCNDSKLLEIALKKINMLSDSKYLFEKLNEIDKLKQILLTKDQLTIFNFTSKPIISFKIKNRRASKNSLYKQYNQYIQNKQNLIDDIIYNYEQVLSVYEKIEQTKILYPENHYQTNIIRRLIKQIDPELLTIYRLQKYIESQEVIEQLSEVEQQQNSVNCLISDEV</sequence>